<dbReference type="Proteomes" id="UP000030689">
    <property type="component" value="Unassembled WGS sequence"/>
</dbReference>
<feature type="DNA-binding region" description="Homeobox" evidence="9">
    <location>
        <begin position="59"/>
        <end position="123"/>
    </location>
</feature>
<evidence type="ECO:0000256" key="2">
    <source>
        <dbReference type="ARBA" id="ARBA00022473"/>
    </source>
</evidence>
<keyword evidence="5 9" id="KW-0371">Homeobox</keyword>
<evidence type="ECO:0000256" key="3">
    <source>
        <dbReference type="ARBA" id="ARBA00023015"/>
    </source>
</evidence>
<dbReference type="SUPFAM" id="SSF46689">
    <property type="entry name" value="Homeodomain-like"/>
    <property type="match status" value="1"/>
</dbReference>
<keyword evidence="7 9" id="KW-0539">Nucleus</keyword>
<evidence type="ECO:0000313" key="13">
    <source>
        <dbReference type="Proteomes" id="UP000030689"/>
    </source>
</evidence>
<comment type="similarity">
    <text evidence="8">Belongs to the WUS homeobox family.</text>
</comment>
<dbReference type="KEGG" id="eus:EUTSA_v10009654mg"/>
<dbReference type="InterPro" id="IPR001356">
    <property type="entry name" value="HD"/>
</dbReference>
<feature type="domain" description="Homeobox" evidence="11">
    <location>
        <begin position="57"/>
        <end position="122"/>
    </location>
</feature>
<evidence type="ECO:0000256" key="5">
    <source>
        <dbReference type="ARBA" id="ARBA00023155"/>
    </source>
</evidence>
<gene>
    <name evidence="12" type="ORF">EUTSA_v10009654mg</name>
</gene>
<dbReference type="Gramene" id="ESQ35309">
    <property type="protein sequence ID" value="ESQ35309"/>
    <property type="gene ID" value="EUTSA_v10009654mg"/>
</dbReference>
<name>V4KVE2_EUTSA</name>
<dbReference type="CDD" id="cd00086">
    <property type="entry name" value="homeodomain"/>
    <property type="match status" value="1"/>
</dbReference>
<dbReference type="STRING" id="72664.V4KVE2"/>
<dbReference type="PANTHER" id="PTHR45940:SF22">
    <property type="entry name" value="HOMEOBOX DOMAIN-CONTAINING PROTEIN"/>
    <property type="match status" value="1"/>
</dbReference>
<dbReference type="GO" id="GO:0003677">
    <property type="term" value="F:DNA binding"/>
    <property type="evidence" value="ECO:0007669"/>
    <property type="project" value="UniProtKB-UniRule"/>
</dbReference>
<dbReference type="SMART" id="SM00389">
    <property type="entry name" value="HOX"/>
    <property type="match status" value="1"/>
</dbReference>
<comment type="subcellular location">
    <subcellularLocation>
        <location evidence="1 9 10">Nucleus</location>
    </subcellularLocation>
</comment>
<evidence type="ECO:0000256" key="4">
    <source>
        <dbReference type="ARBA" id="ARBA00023125"/>
    </source>
</evidence>
<dbReference type="InterPro" id="IPR009057">
    <property type="entry name" value="Homeodomain-like_sf"/>
</dbReference>
<dbReference type="InterPro" id="IPR044555">
    <property type="entry name" value="WUSCHEL-like"/>
</dbReference>
<dbReference type="PANTHER" id="PTHR45940">
    <property type="entry name" value="WUSCHEL-RELATED HOMEOBOX 1-RELATED"/>
    <property type="match status" value="1"/>
</dbReference>
<evidence type="ECO:0000256" key="7">
    <source>
        <dbReference type="ARBA" id="ARBA00023242"/>
    </source>
</evidence>
<dbReference type="GO" id="GO:0099402">
    <property type="term" value="P:plant organ development"/>
    <property type="evidence" value="ECO:0007669"/>
    <property type="project" value="InterPro"/>
</dbReference>
<evidence type="ECO:0000256" key="6">
    <source>
        <dbReference type="ARBA" id="ARBA00023163"/>
    </source>
</evidence>
<evidence type="ECO:0000313" key="12">
    <source>
        <dbReference type="EMBL" id="ESQ35309.1"/>
    </source>
</evidence>
<keyword evidence="13" id="KW-1185">Reference proteome</keyword>
<dbReference type="GO" id="GO:0003700">
    <property type="term" value="F:DNA-binding transcription factor activity"/>
    <property type="evidence" value="ECO:0007669"/>
    <property type="project" value="InterPro"/>
</dbReference>
<dbReference type="Pfam" id="PF00046">
    <property type="entry name" value="Homeodomain"/>
    <property type="match status" value="1"/>
</dbReference>
<dbReference type="OMA" id="FNYHLIT"/>
<dbReference type="Gene3D" id="1.10.10.60">
    <property type="entry name" value="Homeodomain-like"/>
    <property type="match status" value="1"/>
</dbReference>
<dbReference type="EMBL" id="KI517683">
    <property type="protein sequence ID" value="ESQ35309.1"/>
    <property type="molecule type" value="Genomic_DNA"/>
</dbReference>
<evidence type="ECO:0000256" key="8">
    <source>
        <dbReference type="ARBA" id="ARBA00024040"/>
    </source>
</evidence>
<evidence type="ECO:0000256" key="10">
    <source>
        <dbReference type="RuleBase" id="RU000682"/>
    </source>
</evidence>
<evidence type="ECO:0000259" key="11">
    <source>
        <dbReference type="PROSITE" id="PS50071"/>
    </source>
</evidence>
<keyword evidence="2" id="KW-0217">Developmental protein</keyword>
<evidence type="ECO:0000256" key="1">
    <source>
        <dbReference type="ARBA" id="ARBA00004123"/>
    </source>
</evidence>
<accession>V4KVE2</accession>
<sequence>MAYNKDLIPPLLLYSTNYTTSQTLAHCTKTLPRNTNDIRNEEQIITGSVREPNKEREKYMQSRWNPTPEQMMVLEEVYSSGTRTPTTQQIQEIASKLQKYGRIEGKNVFYWFQNHKSRERLKRRRSDQQGEVAINNVHEAALRKGNVATGNKDSSSVLRRRGEQRVIHTKTCFTSLHTHPQNNYFDNDGKTEDYERGLEEKEGKWRNQINPINTSDSSSNYHVIITSKRRQEAEHHQYNMNEEEETRKSRTLNLFPVIENQEKPGATGFAEENTKPNQLCCNYYYYYEFMPLIN</sequence>
<dbReference type="PROSITE" id="PS50071">
    <property type="entry name" value="HOMEOBOX_2"/>
    <property type="match status" value="1"/>
</dbReference>
<keyword evidence="4 9" id="KW-0238">DNA-binding</keyword>
<evidence type="ECO:0000256" key="9">
    <source>
        <dbReference type="PROSITE-ProRule" id="PRU00108"/>
    </source>
</evidence>
<keyword evidence="6" id="KW-0804">Transcription</keyword>
<reference evidence="12 13" key="1">
    <citation type="journal article" date="2013" name="Front. Plant Sci.">
        <title>The Reference Genome of the Halophytic Plant Eutrema salsugineum.</title>
        <authorList>
            <person name="Yang R."/>
            <person name="Jarvis D.E."/>
            <person name="Chen H."/>
            <person name="Beilstein M.A."/>
            <person name="Grimwood J."/>
            <person name="Jenkins J."/>
            <person name="Shu S."/>
            <person name="Prochnik S."/>
            <person name="Xin M."/>
            <person name="Ma C."/>
            <person name="Schmutz J."/>
            <person name="Wing R.A."/>
            <person name="Mitchell-Olds T."/>
            <person name="Schumaker K.S."/>
            <person name="Wang X."/>
        </authorList>
    </citation>
    <scope>NUCLEOTIDE SEQUENCE [LARGE SCALE GENOMIC DNA]</scope>
</reference>
<keyword evidence="3" id="KW-0805">Transcription regulation</keyword>
<proteinExistence type="inferred from homology"/>
<dbReference type="AlphaFoldDB" id="V4KVE2"/>
<protein>
    <recommendedName>
        <fullName evidence="11">Homeobox domain-containing protein</fullName>
    </recommendedName>
</protein>
<dbReference type="GO" id="GO:0005634">
    <property type="term" value="C:nucleus"/>
    <property type="evidence" value="ECO:0007669"/>
    <property type="project" value="UniProtKB-SubCell"/>
</dbReference>
<organism evidence="12 13">
    <name type="scientific">Eutrema salsugineum</name>
    <name type="common">Saltwater cress</name>
    <name type="synonym">Sisymbrium salsugineum</name>
    <dbReference type="NCBI Taxonomy" id="72664"/>
    <lineage>
        <taxon>Eukaryota</taxon>
        <taxon>Viridiplantae</taxon>
        <taxon>Streptophyta</taxon>
        <taxon>Embryophyta</taxon>
        <taxon>Tracheophyta</taxon>
        <taxon>Spermatophyta</taxon>
        <taxon>Magnoliopsida</taxon>
        <taxon>eudicotyledons</taxon>
        <taxon>Gunneridae</taxon>
        <taxon>Pentapetalae</taxon>
        <taxon>rosids</taxon>
        <taxon>malvids</taxon>
        <taxon>Brassicales</taxon>
        <taxon>Brassicaceae</taxon>
        <taxon>Eutremeae</taxon>
        <taxon>Eutrema</taxon>
    </lineage>
</organism>